<dbReference type="Gene3D" id="1.10.287.110">
    <property type="entry name" value="DnaJ domain"/>
    <property type="match status" value="1"/>
</dbReference>
<evidence type="ECO:0000256" key="3">
    <source>
        <dbReference type="ARBA" id="ARBA00022737"/>
    </source>
</evidence>
<dbReference type="InterPro" id="IPR008971">
    <property type="entry name" value="HSP40/DnaJ_pept-bd"/>
</dbReference>
<reference evidence="8 9" key="1">
    <citation type="submission" date="2013-06" db="EMBL/GenBank/DDBJ databases">
        <authorList>
            <person name="Weinstock G."/>
            <person name="Sodergren E."/>
            <person name="Lobos E.A."/>
            <person name="Fulton L."/>
            <person name="Fulton R."/>
            <person name="Courtney L."/>
            <person name="Fronick C."/>
            <person name="O'Laughlin M."/>
            <person name="Godfrey J."/>
            <person name="Wilson R.M."/>
            <person name="Miner T."/>
            <person name="Farmer C."/>
            <person name="Delehaunty K."/>
            <person name="Cordes M."/>
            <person name="Minx P."/>
            <person name="Tomlinson C."/>
            <person name="Chen J."/>
            <person name="Wollam A."/>
            <person name="Pepin K.H."/>
            <person name="Bhonagiri V."/>
            <person name="Zhang X."/>
            <person name="Warren W."/>
            <person name="Mitreva M."/>
            <person name="Mardis E.R."/>
            <person name="Wilson R.K."/>
        </authorList>
    </citation>
    <scope>NUCLEOTIDE SEQUENCE [LARGE SCALE GENOMIC DNA]</scope>
    <source>
        <strain evidence="8 9">ATCC 29099</strain>
    </source>
</reference>
<dbReference type="SUPFAM" id="SSF49493">
    <property type="entry name" value="HSP40/DnaJ peptide-binding domain"/>
    <property type="match status" value="2"/>
</dbReference>
<dbReference type="eggNOG" id="COG0484">
    <property type="taxonomic scope" value="Bacteria"/>
</dbReference>
<keyword evidence="2" id="KW-0479">Metal-binding</keyword>
<dbReference type="PATRIC" id="fig|1256908.3.peg.464"/>
<dbReference type="SMART" id="SM00271">
    <property type="entry name" value="DnaJ"/>
    <property type="match status" value="1"/>
</dbReference>
<evidence type="ECO:0000256" key="4">
    <source>
        <dbReference type="ARBA" id="ARBA00022771"/>
    </source>
</evidence>
<keyword evidence="5" id="KW-0862">Zinc</keyword>
<dbReference type="GO" id="GO:0006260">
    <property type="term" value="P:DNA replication"/>
    <property type="evidence" value="ECO:0007669"/>
    <property type="project" value="UniProtKB-KW"/>
</dbReference>
<protein>
    <submittedName>
        <fullName evidence="8">Putative chaperone protein DnaJ</fullName>
    </submittedName>
</protein>
<evidence type="ECO:0000256" key="1">
    <source>
        <dbReference type="ARBA" id="ARBA00022705"/>
    </source>
</evidence>
<dbReference type="PANTHER" id="PTHR43096">
    <property type="entry name" value="DNAJ HOMOLOG 1, MITOCHONDRIAL-RELATED"/>
    <property type="match status" value="1"/>
</dbReference>
<dbReference type="Proteomes" id="UP000016608">
    <property type="component" value="Unassembled WGS sequence"/>
</dbReference>
<dbReference type="InterPro" id="IPR002939">
    <property type="entry name" value="DnaJ_C"/>
</dbReference>
<dbReference type="HOGENOM" id="CLU_017633_0_7_9"/>
<keyword evidence="3" id="KW-0677">Repeat</keyword>
<dbReference type="CDD" id="cd06257">
    <property type="entry name" value="DnaJ"/>
    <property type="match status" value="1"/>
</dbReference>
<evidence type="ECO:0000256" key="2">
    <source>
        <dbReference type="ARBA" id="ARBA00022723"/>
    </source>
</evidence>
<keyword evidence="1" id="KW-0235">DNA replication</keyword>
<dbReference type="AlphaFoldDB" id="U2RJC7"/>
<dbReference type="InterPro" id="IPR036869">
    <property type="entry name" value="J_dom_sf"/>
</dbReference>
<keyword evidence="9" id="KW-1185">Reference proteome</keyword>
<gene>
    <name evidence="8" type="ORF">HMPREF0373_00510</name>
</gene>
<organism evidence="8 9">
    <name type="scientific">Eubacterium ramulus ATCC 29099</name>
    <dbReference type="NCBI Taxonomy" id="1256908"/>
    <lineage>
        <taxon>Bacteria</taxon>
        <taxon>Bacillati</taxon>
        <taxon>Bacillota</taxon>
        <taxon>Clostridia</taxon>
        <taxon>Eubacteriales</taxon>
        <taxon>Eubacteriaceae</taxon>
        <taxon>Eubacterium</taxon>
    </lineage>
</organism>
<dbReference type="Pfam" id="PF00226">
    <property type="entry name" value="DnaJ"/>
    <property type="match status" value="1"/>
</dbReference>
<accession>U2RJC7</accession>
<dbReference type="FunFam" id="2.60.260.20:FF:000005">
    <property type="entry name" value="Chaperone protein dnaJ 1, mitochondrial"/>
    <property type="match status" value="1"/>
</dbReference>
<evidence type="ECO:0000313" key="9">
    <source>
        <dbReference type="Proteomes" id="UP000016608"/>
    </source>
</evidence>
<keyword evidence="4" id="KW-0863">Zinc-finger</keyword>
<dbReference type="GO" id="GO:0042026">
    <property type="term" value="P:protein refolding"/>
    <property type="evidence" value="ECO:0007669"/>
    <property type="project" value="TreeGrafter"/>
</dbReference>
<dbReference type="SUPFAM" id="SSF46565">
    <property type="entry name" value="Chaperone J-domain"/>
    <property type="match status" value="1"/>
</dbReference>
<comment type="caution">
    <text evidence="8">The sequence shown here is derived from an EMBL/GenBank/DDBJ whole genome shotgun (WGS) entry which is preliminary data.</text>
</comment>
<evidence type="ECO:0000313" key="8">
    <source>
        <dbReference type="EMBL" id="ERK50822.1"/>
    </source>
</evidence>
<evidence type="ECO:0000256" key="5">
    <source>
        <dbReference type="ARBA" id="ARBA00022833"/>
    </source>
</evidence>
<dbReference type="GO" id="GO:0051082">
    <property type="term" value="F:unfolded protein binding"/>
    <property type="evidence" value="ECO:0007669"/>
    <property type="project" value="InterPro"/>
</dbReference>
<evidence type="ECO:0000259" key="7">
    <source>
        <dbReference type="PROSITE" id="PS50076"/>
    </source>
</evidence>
<dbReference type="FunFam" id="2.60.260.20:FF:000009">
    <property type="entry name" value="Putative Mitochondrial DnaJ chaperone"/>
    <property type="match status" value="1"/>
</dbReference>
<name>U2RJC7_EUBRA</name>
<dbReference type="GO" id="GO:0008270">
    <property type="term" value="F:zinc ion binding"/>
    <property type="evidence" value="ECO:0007669"/>
    <property type="project" value="UniProtKB-KW"/>
</dbReference>
<dbReference type="PANTHER" id="PTHR43096:SF52">
    <property type="entry name" value="DNAJ HOMOLOG 1, MITOCHONDRIAL-RELATED"/>
    <property type="match status" value="1"/>
</dbReference>
<sequence length="386" mass="41609">MQCFNSEGNGAYLLYEERGKTLHVTYRIYSKKWMVICMAAKQDYYELLGVAKNADATAIKKAYRKLAKKYHPDTNAGDPAAEQKFKDVTEAYTILSDPEKRKLYDQFGHAAFDGSMPEGGAYQYSGAGAGQNGGYQEFHFNGADMGDMFGDIFGDMFHGRSNGGGRSYSFHSDGNGGFHQYYSNGSGAGGFGQDGHFGDFGSSGGFGRGQFRQKGSDIHADVTVSFDDAAFGCEKMIHLQDGNGQIQSLKVNIPAGIDTGKTVRLKGKGNPGFNGGEAGDLLLKVTVGDRAGFERKGMDVYTNITIPFTTAVLGGEAVVPTLTGNVVCSIRPGTQSGSKIRLRGKGIVSMKDKNIHGDEYAVVQIQVPKNLNETAKEKLREFAKAC</sequence>
<evidence type="ECO:0000256" key="6">
    <source>
        <dbReference type="ARBA" id="ARBA00023186"/>
    </source>
</evidence>
<proteinExistence type="predicted"/>
<dbReference type="Gene3D" id="2.60.260.20">
    <property type="entry name" value="Urease metallochaperone UreE, N-terminal domain"/>
    <property type="match status" value="2"/>
</dbReference>
<dbReference type="GO" id="GO:0005737">
    <property type="term" value="C:cytoplasm"/>
    <property type="evidence" value="ECO:0007669"/>
    <property type="project" value="TreeGrafter"/>
</dbReference>
<dbReference type="PROSITE" id="PS50076">
    <property type="entry name" value="DNAJ_2"/>
    <property type="match status" value="1"/>
</dbReference>
<dbReference type="PRINTS" id="PR00625">
    <property type="entry name" value="JDOMAIN"/>
</dbReference>
<dbReference type="Pfam" id="PF01556">
    <property type="entry name" value="DnaJ_C"/>
    <property type="match status" value="1"/>
</dbReference>
<dbReference type="InterPro" id="IPR001623">
    <property type="entry name" value="DnaJ_domain"/>
</dbReference>
<feature type="domain" description="J" evidence="7">
    <location>
        <begin position="43"/>
        <end position="108"/>
    </location>
</feature>
<keyword evidence="6" id="KW-0143">Chaperone</keyword>
<dbReference type="EMBL" id="AWVJ01000040">
    <property type="protein sequence ID" value="ERK50822.1"/>
    <property type="molecule type" value="Genomic_DNA"/>
</dbReference>
<dbReference type="CDD" id="cd10747">
    <property type="entry name" value="DnaJ_C"/>
    <property type="match status" value="1"/>
</dbReference>